<dbReference type="Gene3D" id="3.40.50.1220">
    <property type="entry name" value="TPP-binding domain"/>
    <property type="match status" value="1"/>
</dbReference>
<evidence type="ECO:0000256" key="6">
    <source>
        <dbReference type="ARBA" id="ARBA00022989"/>
    </source>
</evidence>
<dbReference type="GO" id="GO:0005743">
    <property type="term" value="C:mitochondrial inner membrane"/>
    <property type="evidence" value="ECO:0007669"/>
    <property type="project" value="TreeGrafter"/>
</dbReference>
<comment type="caution">
    <text evidence="11">The sequence shown here is derived from an EMBL/GenBank/DDBJ whole genome shotgun (WGS) entry which is preliminary data.</text>
</comment>
<accession>A0A9D4JZG1</accession>
<dbReference type="PANTHER" id="PTHR10160:SF19">
    <property type="entry name" value="PROTON-TRANSLOCATING NAD(P)(+) TRANSHYDROGENASE"/>
    <property type="match status" value="1"/>
</dbReference>
<evidence type="ECO:0000256" key="7">
    <source>
        <dbReference type="ARBA" id="ARBA00023027"/>
    </source>
</evidence>
<keyword evidence="5" id="KW-1278">Translocase</keyword>
<comment type="catalytic activity">
    <reaction evidence="9">
        <text>NAD(+) + NADPH + H(+)(in) = NADH + NADP(+) + H(+)(out)</text>
        <dbReference type="Rhea" id="RHEA:47992"/>
        <dbReference type="ChEBI" id="CHEBI:15378"/>
        <dbReference type="ChEBI" id="CHEBI:57540"/>
        <dbReference type="ChEBI" id="CHEBI:57783"/>
        <dbReference type="ChEBI" id="CHEBI:57945"/>
        <dbReference type="ChEBI" id="CHEBI:58349"/>
        <dbReference type="EC" id="7.1.1.1"/>
    </reaction>
</comment>
<keyword evidence="12" id="KW-1185">Reference proteome</keyword>
<dbReference type="PANTHER" id="PTHR10160">
    <property type="entry name" value="NAD(P) TRANSHYDROGENASE"/>
    <property type="match status" value="1"/>
</dbReference>
<evidence type="ECO:0000256" key="1">
    <source>
        <dbReference type="ARBA" id="ARBA00004141"/>
    </source>
</evidence>
<dbReference type="Pfam" id="PF02233">
    <property type="entry name" value="PNTB"/>
    <property type="match status" value="1"/>
</dbReference>
<keyword evidence="8" id="KW-0472">Membrane</keyword>
<dbReference type="SUPFAM" id="SSF52467">
    <property type="entry name" value="DHS-like NAD/FAD-binding domain"/>
    <property type="match status" value="1"/>
</dbReference>
<protein>
    <recommendedName>
        <fullName evidence="2">proton-translocating NAD(P)(+) transhydrogenase</fullName>
        <ecNumber evidence="2">7.1.1.1</ecNumber>
    </recommendedName>
</protein>
<name>A0A9D4JZG1_DREPO</name>
<evidence type="ECO:0000256" key="5">
    <source>
        <dbReference type="ARBA" id="ARBA00022967"/>
    </source>
</evidence>
<evidence type="ECO:0000256" key="9">
    <source>
        <dbReference type="ARBA" id="ARBA00048202"/>
    </source>
</evidence>
<comment type="subcellular location">
    <subcellularLocation>
        <location evidence="1">Membrane</location>
        <topology evidence="1">Multi-pass membrane protein</topology>
    </subcellularLocation>
</comment>
<reference evidence="11" key="1">
    <citation type="journal article" date="2019" name="bioRxiv">
        <title>The Genome of the Zebra Mussel, Dreissena polymorpha: A Resource for Invasive Species Research.</title>
        <authorList>
            <person name="McCartney M.A."/>
            <person name="Auch B."/>
            <person name="Kono T."/>
            <person name="Mallez S."/>
            <person name="Zhang Y."/>
            <person name="Obille A."/>
            <person name="Becker A."/>
            <person name="Abrahante J.E."/>
            <person name="Garbe J."/>
            <person name="Badalamenti J.P."/>
            <person name="Herman A."/>
            <person name="Mangelson H."/>
            <person name="Liachko I."/>
            <person name="Sullivan S."/>
            <person name="Sone E.D."/>
            <person name="Koren S."/>
            <person name="Silverstein K.A.T."/>
            <person name="Beckman K.B."/>
            <person name="Gohl D.M."/>
        </authorList>
    </citation>
    <scope>NUCLEOTIDE SEQUENCE</scope>
    <source>
        <strain evidence="11">Duluth1</strain>
        <tissue evidence="11">Whole animal</tissue>
    </source>
</reference>
<dbReference type="AlphaFoldDB" id="A0A9D4JZG1"/>
<dbReference type="GO" id="GO:0006740">
    <property type="term" value="P:NADPH regeneration"/>
    <property type="evidence" value="ECO:0007669"/>
    <property type="project" value="TreeGrafter"/>
</dbReference>
<evidence type="ECO:0000256" key="8">
    <source>
        <dbReference type="ARBA" id="ARBA00023136"/>
    </source>
</evidence>
<evidence type="ECO:0000256" key="2">
    <source>
        <dbReference type="ARBA" id="ARBA00012943"/>
    </source>
</evidence>
<feature type="domain" description="NADP transhydrogenase beta-like" evidence="10">
    <location>
        <begin position="3"/>
        <end position="49"/>
    </location>
</feature>
<dbReference type="GO" id="GO:0050661">
    <property type="term" value="F:NADP binding"/>
    <property type="evidence" value="ECO:0007669"/>
    <property type="project" value="TreeGrafter"/>
</dbReference>
<dbReference type="Proteomes" id="UP000828390">
    <property type="component" value="Unassembled WGS sequence"/>
</dbReference>
<evidence type="ECO:0000313" key="11">
    <source>
        <dbReference type="EMBL" id="KAH3826282.1"/>
    </source>
</evidence>
<evidence type="ECO:0000259" key="10">
    <source>
        <dbReference type="Pfam" id="PF02233"/>
    </source>
</evidence>
<organism evidence="11 12">
    <name type="scientific">Dreissena polymorpha</name>
    <name type="common">Zebra mussel</name>
    <name type="synonym">Mytilus polymorpha</name>
    <dbReference type="NCBI Taxonomy" id="45954"/>
    <lineage>
        <taxon>Eukaryota</taxon>
        <taxon>Metazoa</taxon>
        <taxon>Spiralia</taxon>
        <taxon>Lophotrochozoa</taxon>
        <taxon>Mollusca</taxon>
        <taxon>Bivalvia</taxon>
        <taxon>Autobranchia</taxon>
        <taxon>Heteroconchia</taxon>
        <taxon>Euheterodonta</taxon>
        <taxon>Imparidentia</taxon>
        <taxon>Neoheterodontei</taxon>
        <taxon>Myida</taxon>
        <taxon>Dreissenoidea</taxon>
        <taxon>Dreissenidae</taxon>
        <taxon>Dreissena</taxon>
    </lineage>
</organism>
<keyword evidence="6" id="KW-1133">Transmembrane helix</keyword>
<dbReference type="InterPro" id="IPR034300">
    <property type="entry name" value="PNTB-like"/>
</dbReference>
<keyword evidence="4" id="KW-0521">NADP</keyword>
<evidence type="ECO:0000256" key="4">
    <source>
        <dbReference type="ARBA" id="ARBA00022857"/>
    </source>
</evidence>
<dbReference type="InterPro" id="IPR029035">
    <property type="entry name" value="DHS-like_NAD/FAD-binding_dom"/>
</dbReference>
<gene>
    <name evidence="11" type="ORF">DPMN_128179</name>
</gene>
<reference evidence="11" key="2">
    <citation type="submission" date="2020-11" db="EMBL/GenBank/DDBJ databases">
        <authorList>
            <person name="McCartney M.A."/>
            <person name="Auch B."/>
            <person name="Kono T."/>
            <person name="Mallez S."/>
            <person name="Becker A."/>
            <person name="Gohl D.M."/>
            <person name="Silverstein K.A.T."/>
            <person name="Koren S."/>
            <person name="Bechman K.B."/>
            <person name="Herman A."/>
            <person name="Abrahante J.E."/>
            <person name="Garbe J."/>
        </authorList>
    </citation>
    <scope>NUCLEOTIDE SEQUENCE</scope>
    <source>
        <strain evidence="11">Duluth1</strain>
        <tissue evidence="11">Whole animal</tissue>
    </source>
</reference>
<evidence type="ECO:0000313" key="12">
    <source>
        <dbReference type="Proteomes" id="UP000828390"/>
    </source>
</evidence>
<keyword evidence="7" id="KW-0520">NAD</keyword>
<dbReference type="EMBL" id="JAIWYP010000005">
    <property type="protein sequence ID" value="KAH3826282.1"/>
    <property type="molecule type" value="Genomic_DNA"/>
</dbReference>
<proteinExistence type="predicted"/>
<evidence type="ECO:0000256" key="3">
    <source>
        <dbReference type="ARBA" id="ARBA00022692"/>
    </source>
</evidence>
<dbReference type="EC" id="7.1.1.1" evidence="2"/>
<keyword evidence="3" id="KW-0812">Transmembrane</keyword>
<sequence>MYVLAEAGLPCDIEQAMNEVNHNFPNADLVLVIGANYTVNSAAEKESNSSPE</sequence>
<dbReference type="GO" id="GO:0008750">
    <property type="term" value="F:proton-translocating NAD(P)+ transhydrogenase activity"/>
    <property type="evidence" value="ECO:0007669"/>
    <property type="project" value="UniProtKB-EC"/>
</dbReference>